<comment type="cofactor">
    <cofactor evidence="1">
        <name>Zn(2+)</name>
        <dbReference type="ChEBI" id="CHEBI:29105"/>
    </cofactor>
</comment>
<dbReference type="Pfam" id="PF02633">
    <property type="entry name" value="Creatininase"/>
    <property type="match status" value="1"/>
</dbReference>
<dbReference type="AlphaFoldDB" id="A0A9D1M9G4"/>
<evidence type="ECO:0000313" key="7">
    <source>
        <dbReference type="Proteomes" id="UP000824112"/>
    </source>
</evidence>
<dbReference type="InterPro" id="IPR024087">
    <property type="entry name" value="Creatininase-like_sf"/>
</dbReference>
<dbReference type="SUPFAM" id="SSF102215">
    <property type="entry name" value="Creatininase"/>
    <property type="match status" value="1"/>
</dbReference>
<dbReference type="GO" id="GO:0046872">
    <property type="term" value="F:metal ion binding"/>
    <property type="evidence" value="ECO:0007669"/>
    <property type="project" value="UniProtKB-KW"/>
</dbReference>
<organism evidence="6 7">
    <name type="scientific">Candidatus Gallibacteroides avistercoris</name>
    <dbReference type="NCBI Taxonomy" id="2840833"/>
    <lineage>
        <taxon>Bacteria</taxon>
        <taxon>Pseudomonadati</taxon>
        <taxon>Bacteroidota</taxon>
        <taxon>Bacteroidia</taxon>
        <taxon>Bacteroidales</taxon>
        <taxon>Bacteroidaceae</taxon>
        <taxon>Bacteroidaceae incertae sedis</taxon>
        <taxon>Candidatus Gallibacteroides</taxon>
    </lineage>
</organism>
<proteinExistence type="inferred from homology"/>
<dbReference type="GO" id="GO:0009231">
    <property type="term" value="P:riboflavin biosynthetic process"/>
    <property type="evidence" value="ECO:0007669"/>
    <property type="project" value="TreeGrafter"/>
</dbReference>
<dbReference type="PANTHER" id="PTHR35005:SF1">
    <property type="entry name" value="2-AMINO-5-FORMYLAMINO-6-RIBOSYLAMINOPYRIMIDIN-4(3H)-ONE 5'-MONOPHOSPHATE DEFORMYLASE"/>
    <property type="match status" value="1"/>
</dbReference>
<gene>
    <name evidence="6" type="ORF">IAB03_09630</name>
</gene>
<protein>
    <submittedName>
        <fullName evidence="6">Creatininase family protein</fullName>
    </submittedName>
</protein>
<dbReference type="Gene3D" id="3.40.50.10310">
    <property type="entry name" value="Creatininase"/>
    <property type="match status" value="1"/>
</dbReference>
<name>A0A9D1M9G4_9BACT</name>
<comment type="caution">
    <text evidence="6">The sequence shown here is derived from an EMBL/GenBank/DDBJ whole genome shotgun (WGS) entry which is preliminary data.</text>
</comment>
<dbReference type="EMBL" id="DVNA01000221">
    <property type="protein sequence ID" value="HIU56049.1"/>
    <property type="molecule type" value="Genomic_DNA"/>
</dbReference>
<dbReference type="PANTHER" id="PTHR35005">
    <property type="entry name" value="3-DEHYDRO-SCYLLO-INOSOSE HYDROLASE"/>
    <property type="match status" value="1"/>
</dbReference>
<dbReference type="InterPro" id="IPR003785">
    <property type="entry name" value="Creatininase/forma_Hydrolase"/>
</dbReference>
<accession>A0A9D1M9G4</accession>
<evidence type="ECO:0000256" key="5">
    <source>
        <dbReference type="ARBA" id="ARBA00024029"/>
    </source>
</evidence>
<evidence type="ECO:0000313" key="6">
    <source>
        <dbReference type="EMBL" id="HIU56049.1"/>
    </source>
</evidence>
<evidence type="ECO:0000256" key="2">
    <source>
        <dbReference type="ARBA" id="ARBA00022723"/>
    </source>
</evidence>
<reference evidence="6" key="1">
    <citation type="submission" date="2020-10" db="EMBL/GenBank/DDBJ databases">
        <authorList>
            <person name="Gilroy R."/>
        </authorList>
    </citation>
    <scope>NUCLEOTIDE SEQUENCE</scope>
    <source>
        <strain evidence="6">CHK158-818</strain>
    </source>
</reference>
<evidence type="ECO:0000256" key="4">
    <source>
        <dbReference type="ARBA" id="ARBA00022833"/>
    </source>
</evidence>
<evidence type="ECO:0000256" key="1">
    <source>
        <dbReference type="ARBA" id="ARBA00001947"/>
    </source>
</evidence>
<comment type="similarity">
    <text evidence="5">Belongs to the creatininase superfamily.</text>
</comment>
<keyword evidence="4" id="KW-0862">Zinc</keyword>
<keyword evidence="3" id="KW-0378">Hydrolase</keyword>
<evidence type="ECO:0000256" key="3">
    <source>
        <dbReference type="ARBA" id="ARBA00022801"/>
    </source>
</evidence>
<dbReference type="Proteomes" id="UP000824112">
    <property type="component" value="Unassembled WGS sequence"/>
</dbReference>
<keyword evidence="2" id="KW-0479">Metal-binding</keyword>
<sequence>MEETKKVDLMRITYGEVKQQSYDLVILPWGATEPHNYHLPYSTDYFLSQSIALDAALKAEKEGNVKCMVLPPVPYGSQNIGQWQLPFCLHTRYETQKAILSDIVSSLYRQGFRKLVIVNGHGGNSFKNMIRDLGYDYPDFLIAVSDWYAFVPEKEYFEESGEHAGEQETSVLMYYHPELVNMTMAGDGGNIPFAVEELNRKTAWIPRNWSRVTRDTGIGNPFKSTPEKGKRYAEEVVKRLSALFIDLIKKESIY</sequence>
<reference evidence="6" key="2">
    <citation type="journal article" date="2021" name="PeerJ">
        <title>Extensive microbial diversity within the chicken gut microbiome revealed by metagenomics and culture.</title>
        <authorList>
            <person name="Gilroy R."/>
            <person name="Ravi A."/>
            <person name="Getino M."/>
            <person name="Pursley I."/>
            <person name="Horton D.L."/>
            <person name="Alikhan N.F."/>
            <person name="Baker D."/>
            <person name="Gharbi K."/>
            <person name="Hall N."/>
            <person name="Watson M."/>
            <person name="Adriaenssens E.M."/>
            <person name="Foster-Nyarko E."/>
            <person name="Jarju S."/>
            <person name="Secka A."/>
            <person name="Antonio M."/>
            <person name="Oren A."/>
            <person name="Chaudhuri R.R."/>
            <person name="La Ragione R."/>
            <person name="Hildebrand F."/>
            <person name="Pallen M.J."/>
        </authorList>
    </citation>
    <scope>NUCLEOTIDE SEQUENCE</scope>
    <source>
        <strain evidence="6">CHK158-818</strain>
    </source>
</reference>
<dbReference type="GO" id="GO:0016811">
    <property type="term" value="F:hydrolase activity, acting on carbon-nitrogen (but not peptide) bonds, in linear amides"/>
    <property type="evidence" value="ECO:0007669"/>
    <property type="project" value="TreeGrafter"/>
</dbReference>